<reference evidence="2 3" key="1">
    <citation type="submission" date="2019-04" db="EMBL/GenBank/DDBJ databases">
        <title>Chromosome genome assembly for Takifugu flavidus.</title>
        <authorList>
            <person name="Xiao S."/>
        </authorList>
    </citation>
    <scope>NUCLEOTIDE SEQUENCE [LARGE SCALE GENOMIC DNA]</scope>
    <source>
        <strain evidence="2">HTHZ2018</strain>
        <tissue evidence="2">Muscle</tissue>
    </source>
</reference>
<sequence>MAKRRPEHLLCLHPPSKRLCRARRPGDTQVGSWSATGGVDSPSLLAVPGSRSRKRGYSWENPDERTQEEASLVLTERTSGCCSTNDAPSCSSKRPRSHTVSPKTRDKADDDGSTEDCSYNSFQFWRSPLAAPDLSLLEELRSQEEGSSKVKDSPDAMET</sequence>
<organism evidence="2 3">
    <name type="scientific">Takifugu flavidus</name>
    <name type="common">sansaifugu</name>
    <dbReference type="NCBI Taxonomy" id="433684"/>
    <lineage>
        <taxon>Eukaryota</taxon>
        <taxon>Metazoa</taxon>
        <taxon>Chordata</taxon>
        <taxon>Craniata</taxon>
        <taxon>Vertebrata</taxon>
        <taxon>Euteleostomi</taxon>
        <taxon>Actinopterygii</taxon>
        <taxon>Neopterygii</taxon>
        <taxon>Teleostei</taxon>
        <taxon>Neoteleostei</taxon>
        <taxon>Acanthomorphata</taxon>
        <taxon>Eupercaria</taxon>
        <taxon>Tetraodontiformes</taxon>
        <taxon>Tetradontoidea</taxon>
        <taxon>Tetraodontidae</taxon>
        <taxon>Takifugu</taxon>
    </lineage>
</organism>
<gene>
    <name evidence="2" type="ORF">D4764_05G0014260</name>
</gene>
<evidence type="ECO:0000313" key="2">
    <source>
        <dbReference type="EMBL" id="TWW61336.1"/>
    </source>
</evidence>
<evidence type="ECO:0000313" key="3">
    <source>
        <dbReference type="Proteomes" id="UP000324091"/>
    </source>
</evidence>
<feature type="compositionally biased region" description="Polar residues" evidence="1">
    <location>
        <begin position="76"/>
        <end position="102"/>
    </location>
</feature>
<evidence type="ECO:0008006" key="4">
    <source>
        <dbReference type="Google" id="ProtNLM"/>
    </source>
</evidence>
<proteinExistence type="predicted"/>
<protein>
    <recommendedName>
        <fullName evidence="4">WW-binding domain-containing protein</fullName>
    </recommendedName>
</protein>
<comment type="caution">
    <text evidence="2">The sequence shown here is derived from an EMBL/GenBank/DDBJ whole genome shotgun (WGS) entry which is preliminary data.</text>
</comment>
<feature type="region of interest" description="Disordered" evidence="1">
    <location>
        <begin position="18"/>
        <end position="115"/>
    </location>
</feature>
<dbReference type="AlphaFoldDB" id="A0A5C6N285"/>
<feature type="compositionally biased region" description="Basic and acidic residues" evidence="1">
    <location>
        <begin position="138"/>
        <end position="159"/>
    </location>
</feature>
<dbReference type="Proteomes" id="UP000324091">
    <property type="component" value="Chromosome 5"/>
</dbReference>
<keyword evidence="3" id="KW-1185">Reference proteome</keyword>
<dbReference type="EMBL" id="RHFK02000018">
    <property type="protein sequence ID" value="TWW61336.1"/>
    <property type="molecule type" value="Genomic_DNA"/>
</dbReference>
<evidence type="ECO:0000256" key="1">
    <source>
        <dbReference type="SAM" id="MobiDB-lite"/>
    </source>
</evidence>
<accession>A0A5C6N285</accession>
<name>A0A5C6N285_9TELE</name>
<feature type="region of interest" description="Disordered" evidence="1">
    <location>
        <begin position="136"/>
        <end position="159"/>
    </location>
</feature>